<protein>
    <submittedName>
        <fullName evidence="3">Polyketide cyclase</fullName>
    </submittedName>
</protein>
<reference evidence="3 4" key="1">
    <citation type="submission" date="2019-01" db="EMBL/GenBank/DDBJ databases">
        <authorList>
            <person name="Zhang S."/>
        </authorList>
    </citation>
    <scope>NUCLEOTIDE SEQUENCE [LARGE SCALE GENOMIC DNA]</scope>
    <source>
        <strain evidence="3 4">1626</strain>
    </source>
</reference>
<evidence type="ECO:0000256" key="1">
    <source>
        <dbReference type="ARBA" id="ARBA00006817"/>
    </source>
</evidence>
<comment type="similarity">
    <text evidence="1">Belongs to the AHA1 family.</text>
</comment>
<dbReference type="AlphaFoldDB" id="A0A4Z1R7R1"/>
<organism evidence="3 4">
    <name type="scientific">Luteimonas yindakuii</name>
    <dbReference type="NCBI Taxonomy" id="2565782"/>
    <lineage>
        <taxon>Bacteria</taxon>
        <taxon>Pseudomonadati</taxon>
        <taxon>Pseudomonadota</taxon>
        <taxon>Gammaproteobacteria</taxon>
        <taxon>Lysobacterales</taxon>
        <taxon>Lysobacteraceae</taxon>
        <taxon>Luteimonas</taxon>
    </lineage>
</organism>
<comment type="caution">
    <text evidence="3">The sequence shown here is derived from an EMBL/GenBank/DDBJ whole genome shotgun (WGS) entry which is preliminary data.</text>
</comment>
<dbReference type="RefSeq" id="WP_134674342.1">
    <property type="nucleotide sequence ID" value="NZ_SPUH01000001.1"/>
</dbReference>
<sequence>MAEDRTLRTSRTLPYSPAQIYGAFASPDLLSRWWGPDGFTNTFEVFEFTAGGRWKFVMHGPDGNDYANESVFVALVPDARIVIRHDCAPHFTLTVELAPVGDGTLLTWAQVFEDARTAQAVKQRAGPANEQNLDRLTEVLGRGRGAT</sequence>
<dbReference type="EMBL" id="SPUH01000001">
    <property type="protein sequence ID" value="TKS54986.1"/>
    <property type="molecule type" value="Genomic_DNA"/>
</dbReference>
<dbReference type="CDD" id="cd08894">
    <property type="entry name" value="SRPBCC_CalC_Aha1-like_1"/>
    <property type="match status" value="1"/>
</dbReference>
<evidence type="ECO:0000313" key="4">
    <source>
        <dbReference type="Proteomes" id="UP000298681"/>
    </source>
</evidence>
<dbReference type="InterPro" id="IPR023393">
    <property type="entry name" value="START-like_dom_sf"/>
</dbReference>
<dbReference type="SUPFAM" id="SSF55961">
    <property type="entry name" value="Bet v1-like"/>
    <property type="match status" value="1"/>
</dbReference>
<name>A0A4Z1R7R1_9GAMM</name>
<proteinExistence type="inferred from homology"/>
<accession>A0A4Z1R7R1</accession>
<gene>
    <name evidence="3" type="ORF">E4582_09585</name>
</gene>
<dbReference type="InterPro" id="IPR013538">
    <property type="entry name" value="ASHA1/2-like_C"/>
</dbReference>
<feature type="domain" description="Activator of Hsp90 ATPase homologue 1/2-like C-terminal" evidence="2">
    <location>
        <begin position="15"/>
        <end position="140"/>
    </location>
</feature>
<dbReference type="Gene3D" id="3.30.530.20">
    <property type="match status" value="1"/>
</dbReference>
<evidence type="ECO:0000259" key="2">
    <source>
        <dbReference type="Pfam" id="PF08327"/>
    </source>
</evidence>
<dbReference type="Proteomes" id="UP000298681">
    <property type="component" value="Unassembled WGS sequence"/>
</dbReference>
<evidence type="ECO:0000313" key="3">
    <source>
        <dbReference type="EMBL" id="TKS54986.1"/>
    </source>
</evidence>
<dbReference type="Pfam" id="PF08327">
    <property type="entry name" value="AHSA1"/>
    <property type="match status" value="1"/>
</dbReference>
<keyword evidence="4" id="KW-1185">Reference proteome</keyword>